<keyword evidence="3" id="KW-1185">Reference proteome</keyword>
<sequence>MTEILPFLYILVLTLFGWVLSLVRWKRERKWLAAIGSVLGVPALFIIPTLTHPGNEFASLQRAVGITALVWGVVAVALGWGGSVWLRRLRDRTRR</sequence>
<dbReference type="EMBL" id="JACIJP010000002">
    <property type="protein sequence ID" value="MBB6123849.1"/>
    <property type="molecule type" value="Genomic_DNA"/>
</dbReference>
<dbReference type="Proteomes" id="UP000552700">
    <property type="component" value="Unassembled WGS sequence"/>
</dbReference>
<gene>
    <name evidence="2" type="ORF">FHS92_001578</name>
</gene>
<keyword evidence="1" id="KW-0472">Membrane</keyword>
<evidence type="ECO:0000313" key="2">
    <source>
        <dbReference type="EMBL" id="MBB6123849.1"/>
    </source>
</evidence>
<comment type="caution">
    <text evidence="2">The sequence shown here is derived from an EMBL/GenBank/DDBJ whole genome shotgun (WGS) entry which is preliminary data.</text>
</comment>
<reference evidence="2 3" key="1">
    <citation type="submission" date="2020-08" db="EMBL/GenBank/DDBJ databases">
        <title>Genomic Encyclopedia of Type Strains, Phase IV (KMG-IV): sequencing the most valuable type-strain genomes for metagenomic binning, comparative biology and taxonomic classification.</title>
        <authorList>
            <person name="Goeker M."/>
        </authorList>
    </citation>
    <scope>NUCLEOTIDE SEQUENCE [LARGE SCALE GENOMIC DNA]</scope>
    <source>
        <strain evidence="2 3">DSM 102255</strain>
    </source>
</reference>
<feature type="transmembrane region" description="Helical" evidence="1">
    <location>
        <begin position="63"/>
        <end position="86"/>
    </location>
</feature>
<proteinExistence type="predicted"/>
<feature type="transmembrane region" description="Helical" evidence="1">
    <location>
        <begin position="6"/>
        <end position="25"/>
    </location>
</feature>
<organism evidence="2 3">
    <name type="scientific">Sphingobium subterraneum</name>
    <dbReference type="NCBI Taxonomy" id="627688"/>
    <lineage>
        <taxon>Bacteria</taxon>
        <taxon>Pseudomonadati</taxon>
        <taxon>Pseudomonadota</taxon>
        <taxon>Alphaproteobacteria</taxon>
        <taxon>Sphingomonadales</taxon>
        <taxon>Sphingomonadaceae</taxon>
        <taxon>Sphingobium</taxon>
    </lineage>
</organism>
<protein>
    <submittedName>
        <fullName evidence="2">Putative membrane channel-forming protein YqfA (Hemolysin III family)</fullName>
    </submittedName>
</protein>
<evidence type="ECO:0000256" key="1">
    <source>
        <dbReference type="SAM" id="Phobius"/>
    </source>
</evidence>
<dbReference type="AlphaFoldDB" id="A0A841IY15"/>
<accession>A0A841IY15</accession>
<keyword evidence="1" id="KW-0812">Transmembrane</keyword>
<evidence type="ECO:0000313" key="3">
    <source>
        <dbReference type="Proteomes" id="UP000552700"/>
    </source>
</evidence>
<name>A0A841IY15_9SPHN</name>
<keyword evidence="1" id="KW-1133">Transmembrane helix</keyword>
<dbReference type="RefSeq" id="WP_184079328.1">
    <property type="nucleotide sequence ID" value="NZ_JACIJP010000002.1"/>
</dbReference>
<feature type="transmembrane region" description="Helical" evidence="1">
    <location>
        <begin position="32"/>
        <end position="51"/>
    </location>
</feature>